<keyword evidence="2" id="KW-1003">Cell membrane</keyword>
<feature type="transmembrane region" description="Helical" evidence="11">
    <location>
        <begin position="177"/>
        <end position="205"/>
    </location>
</feature>
<dbReference type="InterPro" id="IPR000276">
    <property type="entry name" value="GPCR_Rhodpsn"/>
</dbReference>
<feature type="transmembrane region" description="Helical" evidence="11">
    <location>
        <begin position="271"/>
        <end position="289"/>
    </location>
</feature>
<dbReference type="EMBL" id="DYDO01000004">
    <property type="protein sequence ID" value="DBA26761.1"/>
    <property type="molecule type" value="Genomic_DNA"/>
</dbReference>
<dbReference type="AlphaFoldDB" id="A0AAV3A6K6"/>
<comment type="similarity">
    <text evidence="10">Belongs to the G-protein coupled receptor 1 family.</text>
</comment>
<evidence type="ECO:0000256" key="4">
    <source>
        <dbReference type="ARBA" id="ARBA00022989"/>
    </source>
</evidence>
<feature type="transmembrane region" description="Helical" evidence="11">
    <location>
        <begin position="12"/>
        <end position="34"/>
    </location>
</feature>
<dbReference type="PANTHER" id="PTHR10489:SF611">
    <property type="entry name" value="C-C CHEMOKINE RECEPTOR TYPE 6"/>
    <property type="match status" value="1"/>
</dbReference>
<keyword evidence="9 10" id="KW-0807">Transducer</keyword>
<name>A0AAV3A6K6_PYXAD</name>
<evidence type="ECO:0000256" key="2">
    <source>
        <dbReference type="ARBA" id="ARBA00022475"/>
    </source>
</evidence>
<keyword evidence="6 11" id="KW-0472">Membrane</keyword>
<dbReference type="GO" id="GO:0006955">
    <property type="term" value="P:immune response"/>
    <property type="evidence" value="ECO:0007669"/>
    <property type="project" value="TreeGrafter"/>
</dbReference>
<feature type="transmembrane region" description="Helical" evidence="11">
    <location>
        <begin position="129"/>
        <end position="148"/>
    </location>
</feature>
<dbReference type="GO" id="GO:0019957">
    <property type="term" value="F:C-C chemokine binding"/>
    <property type="evidence" value="ECO:0007669"/>
    <property type="project" value="TreeGrafter"/>
</dbReference>
<dbReference type="GO" id="GO:0060326">
    <property type="term" value="P:cell chemotaxis"/>
    <property type="evidence" value="ECO:0007669"/>
    <property type="project" value="TreeGrafter"/>
</dbReference>
<dbReference type="GO" id="GO:0019722">
    <property type="term" value="P:calcium-mediated signaling"/>
    <property type="evidence" value="ECO:0007669"/>
    <property type="project" value="TreeGrafter"/>
</dbReference>
<keyword evidence="14" id="KW-1185">Reference proteome</keyword>
<protein>
    <recommendedName>
        <fullName evidence="12">G-protein coupled receptors family 1 profile domain-containing protein</fullName>
    </recommendedName>
</protein>
<feature type="transmembrane region" description="Helical" evidence="11">
    <location>
        <begin position="88"/>
        <end position="108"/>
    </location>
</feature>
<dbReference type="SUPFAM" id="SSF81321">
    <property type="entry name" value="Family A G protein-coupled receptor-like"/>
    <property type="match status" value="1"/>
</dbReference>
<evidence type="ECO:0000256" key="8">
    <source>
        <dbReference type="ARBA" id="ARBA00023180"/>
    </source>
</evidence>
<keyword evidence="4 11" id="KW-1133">Transmembrane helix</keyword>
<dbReference type="InterPro" id="IPR017452">
    <property type="entry name" value="GPCR_Rhodpsn_7TM"/>
</dbReference>
<feature type="domain" description="G-protein coupled receptors family 1 profile" evidence="12">
    <location>
        <begin position="26"/>
        <end position="284"/>
    </location>
</feature>
<dbReference type="GO" id="GO:0016493">
    <property type="term" value="F:C-C chemokine receptor activity"/>
    <property type="evidence" value="ECO:0007669"/>
    <property type="project" value="TreeGrafter"/>
</dbReference>
<dbReference type="InterPro" id="IPR050119">
    <property type="entry name" value="CCR1-9-like"/>
</dbReference>
<evidence type="ECO:0000313" key="14">
    <source>
        <dbReference type="Proteomes" id="UP001181693"/>
    </source>
</evidence>
<feature type="transmembrane region" description="Helical" evidence="11">
    <location>
        <begin position="217"/>
        <end position="235"/>
    </location>
</feature>
<dbReference type="PROSITE" id="PS50262">
    <property type="entry name" value="G_PROTEIN_RECEP_F1_2"/>
    <property type="match status" value="1"/>
</dbReference>
<dbReference type="FunFam" id="1.20.1070.10:FF:000035">
    <property type="entry name" value="C-C chemokine receptor type 6"/>
    <property type="match status" value="1"/>
</dbReference>
<evidence type="ECO:0000259" key="12">
    <source>
        <dbReference type="PROSITE" id="PS50262"/>
    </source>
</evidence>
<keyword evidence="5 10" id="KW-0297">G-protein coupled receptor</keyword>
<dbReference type="InterPro" id="IPR000355">
    <property type="entry name" value="Chemokine_rcpt"/>
</dbReference>
<organism evidence="13 14">
    <name type="scientific">Pyxicephalus adspersus</name>
    <name type="common">African bullfrog</name>
    <dbReference type="NCBI Taxonomy" id="30357"/>
    <lineage>
        <taxon>Eukaryota</taxon>
        <taxon>Metazoa</taxon>
        <taxon>Chordata</taxon>
        <taxon>Craniata</taxon>
        <taxon>Vertebrata</taxon>
        <taxon>Euteleostomi</taxon>
        <taxon>Amphibia</taxon>
        <taxon>Batrachia</taxon>
        <taxon>Anura</taxon>
        <taxon>Neobatrachia</taxon>
        <taxon>Ranoidea</taxon>
        <taxon>Pyxicephalidae</taxon>
        <taxon>Pyxicephalinae</taxon>
        <taxon>Pyxicephalus</taxon>
    </lineage>
</organism>
<proteinExistence type="inferred from homology"/>
<sequence>MNSIKESLKIYGPIILSLIFLFGLVGNILVVVTFSWYKKSKTMTDIFLLNMAIADILFIFTLPFWAVYSYKNEWIFQDFMCKLFRCIYAINFNCSMLLLACVGIDRYVAIVQVTKSFRLRNLALSHKGTLCLTVWITATCLSSITYIYSESYEIKSSGHIVCEPRYPEGLSASNWKFAVIAVEIGVGFLIPFIVMLFCYACIIKTLLQAKNSQRHKAIQVIVTVVIMFLICQFPYNVVLLNKAISLLEEEKKNLTCPELEKIEYAHNITKLLAFFHCCLNPVIYAFIGVKFRKNIFKVMQNMCFIRKFSLSRTRCSRFSSDMYHSRRTSEVSPSEGGSSFTV</sequence>
<keyword evidence="7 10" id="KW-0675">Receptor</keyword>
<dbReference type="GO" id="GO:0009897">
    <property type="term" value="C:external side of plasma membrane"/>
    <property type="evidence" value="ECO:0007669"/>
    <property type="project" value="TreeGrafter"/>
</dbReference>
<evidence type="ECO:0000256" key="11">
    <source>
        <dbReference type="SAM" id="Phobius"/>
    </source>
</evidence>
<evidence type="ECO:0000256" key="10">
    <source>
        <dbReference type="RuleBase" id="RU000688"/>
    </source>
</evidence>
<evidence type="ECO:0000256" key="1">
    <source>
        <dbReference type="ARBA" id="ARBA00004651"/>
    </source>
</evidence>
<dbReference type="Gene3D" id="1.20.1070.10">
    <property type="entry name" value="Rhodopsin 7-helix transmembrane proteins"/>
    <property type="match status" value="1"/>
</dbReference>
<feature type="transmembrane region" description="Helical" evidence="11">
    <location>
        <begin position="46"/>
        <end position="68"/>
    </location>
</feature>
<reference evidence="13" key="1">
    <citation type="thesis" date="2020" institute="ProQuest LLC" country="789 East Eisenhower Parkway, Ann Arbor, MI, USA">
        <title>Comparative Genomics and Chromosome Evolution.</title>
        <authorList>
            <person name="Mudd A.B."/>
        </authorList>
    </citation>
    <scope>NUCLEOTIDE SEQUENCE</scope>
    <source>
        <strain evidence="13">1538</strain>
        <tissue evidence="13">Blood</tissue>
    </source>
</reference>
<evidence type="ECO:0000313" key="13">
    <source>
        <dbReference type="EMBL" id="DBA26761.1"/>
    </source>
</evidence>
<dbReference type="Proteomes" id="UP001181693">
    <property type="component" value="Unassembled WGS sequence"/>
</dbReference>
<dbReference type="PRINTS" id="PR00237">
    <property type="entry name" value="GPCRRHODOPSN"/>
</dbReference>
<keyword evidence="3 10" id="KW-0812">Transmembrane</keyword>
<evidence type="ECO:0000256" key="6">
    <source>
        <dbReference type="ARBA" id="ARBA00023136"/>
    </source>
</evidence>
<dbReference type="PROSITE" id="PS00237">
    <property type="entry name" value="G_PROTEIN_RECEP_F1_1"/>
    <property type="match status" value="1"/>
</dbReference>
<comment type="caution">
    <text evidence="13">The sequence shown here is derived from an EMBL/GenBank/DDBJ whole genome shotgun (WGS) entry which is preliminary data.</text>
</comment>
<evidence type="ECO:0000256" key="9">
    <source>
        <dbReference type="ARBA" id="ARBA00023224"/>
    </source>
</evidence>
<comment type="subcellular location">
    <subcellularLocation>
        <location evidence="1">Cell membrane</location>
        <topology evidence="1">Multi-pass membrane protein</topology>
    </subcellularLocation>
</comment>
<evidence type="ECO:0000256" key="7">
    <source>
        <dbReference type="ARBA" id="ARBA00023170"/>
    </source>
</evidence>
<keyword evidence="8" id="KW-0325">Glycoprotein</keyword>
<evidence type="ECO:0000256" key="3">
    <source>
        <dbReference type="ARBA" id="ARBA00022692"/>
    </source>
</evidence>
<dbReference type="PRINTS" id="PR00657">
    <property type="entry name" value="CCCHEMOKINER"/>
</dbReference>
<evidence type="ECO:0000256" key="5">
    <source>
        <dbReference type="ARBA" id="ARBA00023040"/>
    </source>
</evidence>
<dbReference type="PANTHER" id="PTHR10489">
    <property type="entry name" value="CELL ADHESION MOLECULE"/>
    <property type="match status" value="1"/>
</dbReference>
<dbReference type="GO" id="GO:0007204">
    <property type="term" value="P:positive regulation of cytosolic calcium ion concentration"/>
    <property type="evidence" value="ECO:0007669"/>
    <property type="project" value="TreeGrafter"/>
</dbReference>
<accession>A0AAV3A6K6</accession>
<dbReference type="Pfam" id="PF00001">
    <property type="entry name" value="7tm_1"/>
    <property type="match status" value="1"/>
</dbReference>
<gene>
    <name evidence="13" type="ORF">GDO54_010975</name>
</gene>